<evidence type="ECO:0000313" key="2">
    <source>
        <dbReference type="Proteomes" id="UP000636110"/>
    </source>
</evidence>
<reference evidence="1 2" key="1">
    <citation type="submission" date="2019-11" db="EMBL/GenBank/DDBJ databases">
        <title>Description of Pedobacter sp. LMG 31462T.</title>
        <authorList>
            <person name="Carlier A."/>
            <person name="Qi S."/>
            <person name="Vandamme P."/>
        </authorList>
    </citation>
    <scope>NUCLEOTIDE SEQUENCE [LARGE SCALE GENOMIC DNA]</scope>
    <source>
        <strain evidence="1 2">LMG 31462</strain>
    </source>
</reference>
<dbReference type="EMBL" id="WNXC01000007">
    <property type="protein sequence ID" value="MBB2150698.1"/>
    <property type="molecule type" value="Genomic_DNA"/>
</dbReference>
<name>A0ABR6EZI2_9SPHI</name>
<sequence>MEDKQQTKQEMIEQLQLEMIIAKENGDDDLYQILVLIEAKLKKDQHIEEDPQHHY</sequence>
<gene>
    <name evidence="1" type="ORF">GM920_17505</name>
</gene>
<keyword evidence="2" id="KW-1185">Reference proteome</keyword>
<accession>A0ABR6EZI2</accession>
<organism evidence="1 2">
    <name type="scientific">Pedobacter gandavensis</name>
    <dbReference type="NCBI Taxonomy" id="2679963"/>
    <lineage>
        <taxon>Bacteria</taxon>
        <taxon>Pseudomonadati</taxon>
        <taxon>Bacteroidota</taxon>
        <taxon>Sphingobacteriia</taxon>
        <taxon>Sphingobacteriales</taxon>
        <taxon>Sphingobacteriaceae</taxon>
        <taxon>Pedobacter</taxon>
    </lineage>
</organism>
<comment type="caution">
    <text evidence="1">The sequence shown here is derived from an EMBL/GenBank/DDBJ whole genome shotgun (WGS) entry which is preliminary data.</text>
</comment>
<protein>
    <submittedName>
        <fullName evidence="1">Uncharacterized protein</fullName>
    </submittedName>
</protein>
<dbReference type="RefSeq" id="WP_182959889.1">
    <property type="nucleotide sequence ID" value="NZ_WNXC01000007.1"/>
</dbReference>
<evidence type="ECO:0000313" key="1">
    <source>
        <dbReference type="EMBL" id="MBB2150698.1"/>
    </source>
</evidence>
<dbReference type="Proteomes" id="UP000636110">
    <property type="component" value="Unassembled WGS sequence"/>
</dbReference>
<proteinExistence type="predicted"/>